<dbReference type="RefSeq" id="WP_378170909.1">
    <property type="nucleotide sequence ID" value="NZ_JBHRYO010000002.1"/>
</dbReference>
<organism evidence="1 2">
    <name type="scientific">Chryseobacterium tructae</name>
    <dbReference type="NCBI Taxonomy" id="1037380"/>
    <lineage>
        <taxon>Bacteria</taxon>
        <taxon>Pseudomonadati</taxon>
        <taxon>Bacteroidota</taxon>
        <taxon>Flavobacteriia</taxon>
        <taxon>Flavobacteriales</taxon>
        <taxon>Weeksellaceae</taxon>
        <taxon>Chryseobacterium group</taxon>
        <taxon>Chryseobacterium</taxon>
    </lineage>
</organism>
<accession>A0ABV7Y1G5</accession>
<evidence type="ECO:0000313" key="2">
    <source>
        <dbReference type="Proteomes" id="UP001595735"/>
    </source>
</evidence>
<name>A0ABV7Y1G5_9FLAO</name>
<sequence>MNASATLLEAILNMLQKKMIDSSSNYYLPNLLKQLNNPNINPYIVEGSWTLDNLSGDSITTGADQICIQATPDKYYPDSGISSSPPQIVLSSIQVNGLINALPEKPNVTDPNSDAPKVSVVVDFCTITDNQIPSTITVSGNFTLSQSCCIPDNVTQLCNASSAKFGTDGDGTFSAVISPKTSQLKMNCNAVITVQPDSSFLVTVSSLEAIIPNTALTISVTIDSAGKGDKKTYEKLAEEALNSDGAKTQILKQLQEQLSSQSALSQISKMITDQLNNVFQQTFF</sequence>
<dbReference type="Proteomes" id="UP001595735">
    <property type="component" value="Unassembled WGS sequence"/>
</dbReference>
<reference evidence="2" key="1">
    <citation type="journal article" date="2019" name="Int. J. Syst. Evol. Microbiol.">
        <title>The Global Catalogue of Microorganisms (GCM) 10K type strain sequencing project: providing services to taxonomists for standard genome sequencing and annotation.</title>
        <authorList>
            <consortium name="The Broad Institute Genomics Platform"/>
            <consortium name="The Broad Institute Genome Sequencing Center for Infectious Disease"/>
            <person name="Wu L."/>
            <person name="Ma J."/>
        </authorList>
    </citation>
    <scope>NUCLEOTIDE SEQUENCE [LARGE SCALE GENOMIC DNA]</scope>
    <source>
        <strain evidence="2">CECT 7798</strain>
    </source>
</reference>
<dbReference type="EMBL" id="JBHRYO010000002">
    <property type="protein sequence ID" value="MFC3758632.1"/>
    <property type="molecule type" value="Genomic_DNA"/>
</dbReference>
<comment type="caution">
    <text evidence="1">The sequence shown here is derived from an EMBL/GenBank/DDBJ whole genome shotgun (WGS) entry which is preliminary data.</text>
</comment>
<proteinExistence type="predicted"/>
<keyword evidence="2" id="KW-1185">Reference proteome</keyword>
<protein>
    <submittedName>
        <fullName evidence="1">Uncharacterized protein</fullName>
    </submittedName>
</protein>
<gene>
    <name evidence="1" type="ORF">ACFONJ_21835</name>
</gene>
<evidence type="ECO:0000313" key="1">
    <source>
        <dbReference type="EMBL" id="MFC3758632.1"/>
    </source>
</evidence>